<dbReference type="AlphaFoldDB" id="A0A853I7F4"/>
<sequence>MPKLIKNQDIIDDNYQLLETAPAADQPLPEGNLLVPLADWLENQQRYANHQGSVGVWLDSHEEPELLASQVQSLPVIAINFPQFTDGRGYSTGRLLRERFGFLGELRAIGDVLRDQLFYMARCGFNAFAIRADRCIDDALNGLKDFSETYQAAVDQPQPLFRRRMQAE</sequence>
<dbReference type="EMBL" id="JACCKB010000049">
    <property type="protein sequence ID" value="NYZ68739.1"/>
    <property type="molecule type" value="Genomic_DNA"/>
</dbReference>
<dbReference type="InterPro" id="IPR008318">
    <property type="entry name" value="UCP030820"/>
</dbReference>
<dbReference type="RefSeq" id="WP_180570741.1">
    <property type="nucleotide sequence ID" value="NZ_JACCKB010000049.1"/>
</dbReference>
<name>A0A853I7F4_9GAMM</name>
<accession>A0A853I7F4</accession>
<reference evidence="1 2" key="1">
    <citation type="submission" date="2020-07" db="EMBL/GenBank/DDBJ databases">
        <title>Endozoicomonas sp. nov., isolated from sediment.</title>
        <authorList>
            <person name="Gu T."/>
        </authorList>
    </citation>
    <scope>NUCLEOTIDE SEQUENCE [LARGE SCALE GENOMIC DNA]</scope>
    <source>
        <strain evidence="1 2">SM1973</strain>
    </source>
</reference>
<dbReference type="Pfam" id="PF06073">
    <property type="entry name" value="DUF934"/>
    <property type="match status" value="1"/>
</dbReference>
<comment type="caution">
    <text evidence="1">The sequence shown here is derived from an EMBL/GenBank/DDBJ whole genome shotgun (WGS) entry which is preliminary data.</text>
</comment>
<organism evidence="1 2">
    <name type="scientific">Spartinivicinus marinus</name>
    <dbReference type="NCBI Taxonomy" id="2994442"/>
    <lineage>
        <taxon>Bacteria</taxon>
        <taxon>Pseudomonadati</taxon>
        <taxon>Pseudomonadota</taxon>
        <taxon>Gammaproteobacteria</taxon>
        <taxon>Oceanospirillales</taxon>
        <taxon>Zooshikellaceae</taxon>
        <taxon>Spartinivicinus</taxon>
    </lineage>
</organism>
<evidence type="ECO:0000313" key="2">
    <source>
        <dbReference type="Proteomes" id="UP000569732"/>
    </source>
</evidence>
<keyword evidence="2" id="KW-1185">Reference proteome</keyword>
<gene>
    <name evidence="1" type="ORF">H0A36_22235</name>
</gene>
<evidence type="ECO:0000313" key="1">
    <source>
        <dbReference type="EMBL" id="NYZ68739.1"/>
    </source>
</evidence>
<dbReference type="PIRSF" id="PIRSF030820">
    <property type="entry name" value="UCP030820"/>
    <property type="match status" value="1"/>
</dbReference>
<dbReference type="Proteomes" id="UP000569732">
    <property type="component" value="Unassembled WGS sequence"/>
</dbReference>
<protein>
    <submittedName>
        <fullName evidence="1">DUF934 domain-containing protein</fullName>
    </submittedName>
</protein>
<proteinExistence type="predicted"/>